<protein>
    <submittedName>
        <fullName evidence="2">Phosphatidylinositol kinase</fullName>
    </submittedName>
</protein>
<organism evidence="2 3">
    <name type="scientific">Algoriphagus aquimarinus</name>
    <dbReference type="NCBI Taxonomy" id="237018"/>
    <lineage>
        <taxon>Bacteria</taxon>
        <taxon>Pseudomonadati</taxon>
        <taxon>Bacteroidota</taxon>
        <taxon>Cytophagia</taxon>
        <taxon>Cytophagales</taxon>
        <taxon>Cyclobacteriaceae</taxon>
        <taxon>Algoriphagus</taxon>
    </lineage>
</organism>
<dbReference type="AlphaFoldDB" id="A0A5C7AIN8"/>
<feature type="domain" description="HipA N-terminal subdomain 1" evidence="1">
    <location>
        <begin position="5"/>
        <end position="103"/>
    </location>
</feature>
<reference evidence="2 3" key="1">
    <citation type="submission" date="2019-08" db="EMBL/GenBank/DDBJ databases">
        <title>Genomes sequence of Algoriphagus aquimarinus ACAM450.</title>
        <authorList>
            <person name="Bowman J.P."/>
        </authorList>
    </citation>
    <scope>NUCLEOTIDE SEQUENCE [LARGE SCALE GENOMIC DNA]</scope>
    <source>
        <strain evidence="2 3">ACAM 450</strain>
    </source>
</reference>
<keyword evidence="2" id="KW-0808">Transferase</keyword>
<dbReference type="Pfam" id="PF13657">
    <property type="entry name" value="Couple_hipA"/>
    <property type="match status" value="1"/>
</dbReference>
<dbReference type="RefSeq" id="WP_146919647.1">
    <property type="nucleotide sequence ID" value="NZ_VORW01000015.1"/>
</dbReference>
<gene>
    <name evidence="2" type="ORF">ESV85_16850</name>
</gene>
<evidence type="ECO:0000313" key="3">
    <source>
        <dbReference type="Proteomes" id="UP000321935"/>
    </source>
</evidence>
<dbReference type="GO" id="GO:0016301">
    <property type="term" value="F:kinase activity"/>
    <property type="evidence" value="ECO:0007669"/>
    <property type="project" value="UniProtKB-KW"/>
</dbReference>
<keyword evidence="2" id="KW-0418">Kinase</keyword>
<comment type="caution">
    <text evidence="2">The sequence shown here is derived from an EMBL/GenBank/DDBJ whole genome shotgun (WGS) entry which is preliminary data.</text>
</comment>
<dbReference type="InterPro" id="IPR017508">
    <property type="entry name" value="HipA_N1"/>
</dbReference>
<dbReference type="OrthoDB" id="196808at2"/>
<accession>A0A5C7AIN8</accession>
<evidence type="ECO:0000259" key="1">
    <source>
        <dbReference type="Pfam" id="PF13657"/>
    </source>
</evidence>
<proteinExistence type="predicted"/>
<name>A0A5C7AIN8_9BACT</name>
<evidence type="ECO:0000313" key="2">
    <source>
        <dbReference type="EMBL" id="TXE06445.1"/>
    </source>
</evidence>
<dbReference type="NCBIfam" id="TIGR03071">
    <property type="entry name" value="couple_hipA"/>
    <property type="match status" value="1"/>
</dbReference>
<sequence>MRQAKVIYKDEEAGLLTQLEDGSFVFRYHDAWINDTNKPPVSLTFPKNQQEYQSEFLFPFFYNMLPEGANKQLVCHALRIDKADHFGILLNTATHDTIGAVRVIKLDNV</sequence>
<dbReference type="Proteomes" id="UP000321935">
    <property type="component" value="Unassembled WGS sequence"/>
</dbReference>
<dbReference type="EMBL" id="VORW01000015">
    <property type="protein sequence ID" value="TXE06445.1"/>
    <property type="molecule type" value="Genomic_DNA"/>
</dbReference>